<dbReference type="InterPro" id="IPR005659">
    <property type="entry name" value="Chemorcpt_Glu_NH3ase_CheD"/>
</dbReference>
<evidence type="ECO:0000256" key="1">
    <source>
        <dbReference type="ARBA" id="ARBA00022500"/>
    </source>
</evidence>
<dbReference type="SUPFAM" id="SSF64438">
    <property type="entry name" value="CNF1/YfiH-like putative cysteine hydrolases"/>
    <property type="match status" value="1"/>
</dbReference>
<dbReference type="EC" id="3.5.1.44" evidence="3"/>
<dbReference type="PANTHER" id="PTHR35147">
    <property type="entry name" value="CHEMORECEPTOR GLUTAMINE DEAMIDASE CHED-RELATED"/>
    <property type="match status" value="1"/>
</dbReference>
<dbReference type="KEGG" id="sbae:DSM104329_00099"/>
<protein>
    <recommendedName>
        <fullName evidence="3">Probable chemoreceptor glutamine deamidase CheD</fullName>
        <ecNumber evidence="3">3.5.1.44</ecNumber>
    </recommendedName>
</protein>
<name>A0A9E7BYS2_9ACTN</name>
<evidence type="ECO:0000313" key="5">
    <source>
        <dbReference type="Proteomes" id="UP001162834"/>
    </source>
</evidence>
<dbReference type="HAMAP" id="MF_01440">
    <property type="entry name" value="CheD"/>
    <property type="match status" value="1"/>
</dbReference>
<keyword evidence="1 3" id="KW-0145">Chemotaxis</keyword>
<keyword evidence="2 3" id="KW-0378">Hydrolase</keyword>
<sequence>MGGVTVIVSELMVRMGELAASATPGEVLVTIGLGSCVGVALFDVRRPIVGLAHVMLPTGDATGAPAKFADTGVPLLAQRVKALGAARLEAVIVGGAQMFTFSGEGGATIGARNEAAVREQLDRLSIPIRHAKTGGSRGRTVRVHVEGVRVTVREVAATEEQVYGR</sequence>
<dbReference type="GO" id="GO:0050568">
    <property type="term" value="F:protein-glutamine glutaminase activity"/>
    <property type="evidence" value="ECO:0007669"/>
    <property type="project" value="UniProtKB-UniRule"/>
</dbReference>
<evidence type="ECO:0000256" key="3">
    <source>
        <dbReference type="HAMAP-Rule" id="MF_01440"/>
    </source>
</evidence>
<evidence type="ECO:0000256" key="2">
    <source>
        <dbReference type="ARBA" id="ARBA00022801"/>
    </source>
</evidence>
<evidence type="ECO:0000313" key="4">
    <source>
        <dbReference type="EMBL" id="UGS33734.1"/>
    </source>
</evidence>
<accession>A0A9E7BYS2</accession>
<dbReference type="PANTHER" id="PTHR35147:SF1">
    <property type="entry name" value="CHEMORECEPTOR GLUTAMINE DEAMIDASE CHED-RELATED"/>
    <property type="match status" value="1"/>
</dbReference>
<dbReference type="InterPro" id="IPR038592">
    <property type="entry name" value="CheD-like_sf"/>
</dbReference>
<comment type="function">
    <text evidence="3">Probably deamidates glutamine residues to glutamate on methyl-accepting chemotaxis receptors (MCPs), playing an important role in chemotaxis.</text>
</comment>
<dbReference type="Proteomes" id="UP001162834">
    <property type="component" value="Chromosome"/>
</dbReference>
<dbReference type="InterPro" id="IPR011324">
    <property type="entry name" value="Cytotoxic_necrot_fac-like_cat"/>
</dbReference>
<gene>
    <name evidence="3 4" type="primary">cheD</name>
    <name evidence="4" type="ORF">DSM104329_00099</name>
</gene>
<organism evidence="4 5">
    <name type="scientific">Capillimicrobium parvum</name>
    <dbReference type="NCBI Taxonomy" id="2884022"/>
    <lineage>
        <taxon>Bacteria</taxon>
        <taxon>Bacillati</taxon>
        <taxon>Actinomycetota</taxon>
        <taxon>Thermoleophilia</taxon>
        <taxon>Solirubrobacterales</taxon>
        <taxon>Capillimicrobiaceae</taxon>
        <taxon>Capillimicrobium</taxon>
    </lineage>
</organism>
<comment type="catalytic activity">
    <reaction evidence="3">
        <text>L-glutaminyl-[protein] + H2O = L-glutamyl-[protein] + NH4(+)</text>
        <dbReference type="Rhea" id="RHEA:16441"/>
        <dbReference type="Rhea" id="RHEA-COMP:10207"/>
        <dbReference type="Rhea" id="RHEA-COMP:10208"/>
        <dbReference type="ChEBI" id="CHEBI:15377"/>
        <dbReference type="ChEBI" id="CHEBI:28938"/>
        <dbReference type="ChEBI" id="CHEBI:29973"/>
        <dbReference type="ChEBI" id="CHEBI:30011"/>
        <dbReference type="EC" id="3.5.1.44"/>
    </reaction>
</comment>
<dbReference type="Gene3D" id="3.30.1330.200">
    <property type="match status" value="1"/>
</dbReference>
<dbReference type="AlphaFoldDB" id="A0A9E7BYS2"/>
<dbReference type="GO" id="GO:0006935">
    <property type="term" value="P:chemotaxis"/>
    <property type="evidence" value="ECO:0007669"/>
    <property type="project" value="UniProtKB-UniRule"/>
</dbReference>
<dbReference type="EMBL" id="CP087164">
    <property type="protein sequence ID" value="UGS33734.1"/>
    <property type="molecule type" value="Genomic_DNA"/>
</dbReference>
<dbReference type="CDD" id="cd16352">
    <property type="entry name" value="CheD"/>
    <property type="match status" value="1"/>
</dbReference>
<comment type="similarity">
    <text evidence="3">Belongs to the CheD family.</text>
</comment>
<dbReference type="RefSeq" id="WP_259313428.1">
    <property type="nucleotide sequence ID" value="NZ_CP087164.1"/>
</dbReference>
<proteinExistence type="inferred from homology"/>
<keyword evidence="5" id="KW-1185">Reference proteome</keyword>
<dbReference type="Pfam" id="PF03975">
    <property type="entry name" value="CheD"/>
    <property type="match status" value="1"/>
</dbReference>
<reference evidence="4" key="1">
    <citation type="journal article" date="2022" name="Int. J. Syst. Evol. Microbiol.">
        <title>Pseudomonas aegrilactucae sp. nov. and Pseudomonas morbosilactucae sp. nov., pathogens causing bacterial rot of lettuce in Japan.</title>
        <authorList>
            <person name="Sawada H."/>
            <person name="Fujikawa T."/>
            <person name="Satou M."/>
        </authorList>
    </citation>
    <scope>NUCLEOTIDE SEQUENCE</scope>
    <source>
        <strain evidence="4">0166_1</strain>
    </source>
</reference>